<evidence type="ECO:0000256" key="1">
    <source>
        <dbReference type="ARBA" id="ARBA00022723"/>
    </source>
</evidence>
<gene>
    <name evidence="5" type="ORF">PR048_032476</name>
</gene>
<accession>A0ABQ9G2A7</accession>
<evidence type="ECO:0000256" key="2">
    <source>
        <dbReference type="ARBA" id="ARBA00022771"/>
    </source>
</evidence>
<dbReference type="EMBL" id="JARBHB010000016">
    <property type="protein sequence ID" value="KAJ8866616.1"/>
    <property type="molecule type" value="Genomic_DNA"/>
</dbReference>
<sequence length="96" mass="11239">MFLTNVWVLSKALEFVTNNKGRPQLVYRNFLYNLDNGVPGGRQSWVCRDYRRLFCRARVITRGHHVDVRGTPHNHNSHAHIIYMKRLESCVAPSFV</sequence>
<organism evidence="5 6">
    <name type="scientific">Dryococelus australis</name>
    <dbReference type="NCBI Taxonomy" id="614101"/>
    <lineage>
        <taxon>Eukaryota</taxon>
        <taxon>Metazoa</taxon>
        <taxon>Ecdysozoa</taxon>
        <taxon>Arthropoda</taxon>
        <taxon>Hexapoda</taxon>
        <taxon>Insecta</taxon>
        <taxon>Pterygota</taxon>
        <taxon>Neoptera</taxon>
        <taxon>Polyneoptera</taxon>
        <taxon>Phasmatodea</taxon>
        <taxon>Verophasmatodea</taxon>
        <taxon>Anareolatae</taxon>
        <taxon>Phasmatidae</taxon>
        <taxon>Eurycanthinae</taxon>
        <taxon>Dryococelus</taxon>
    </lineage>
</organism>
<evidence type="ECO:0000313" key="5">
    <source>
        <dbReference type="EMBL" id="KAJ8866616.1"/>
    </source>
</evidence>
<dbReference type="Gene3D" id="2.20.25.240">
    <property type="match status" value="1"/>
</dbReference>
<dbReference type="Pfam" id="PF04500">
    <property type="entry name" value="FLYWCH"/>
    <property type="match status" value="1"/>
</dbReference>
<dbReference type="InterPro" id="IPR007588">
    <property type="entry name" value="Znf_FLYWCH"/>
</dbReference>
<keyword evidence="1" id="KW-0479">Metal-binding</keyword>
<keyword evidence="2" id="KW-0863">Zinc-finger</keyword>
<evidence type="ECO:0000256" key="3">
    <source>
        <dbReference type="ARBA" id="ARBA00022833"/>
    </source>
</evidence>
<proteinExistence type="predicted"/>
<keyword evidence="3" id="KW-0862">Zinc</keyword>
<keyword evidence="6" id="KW-1185">Reference proteome</keyword>
<evidence type="ECO:0000259" key="4">
    <source>
        <dbReference type="Pfam" id="PF04500"/>
    </source>
</evidence>
<protein>
    <recommendedName>
        <fullName evidence="4">FLYWCH-type domain-containing protein</fullName>
    </recommendedName>
</protein>
<dbReference type="Proteomes" id="UP001159363">
    <property type="component" value="Chromosome 15"/>
</dbReference>
<reference evidence="5 6" key="1">
    <citation type="submission" date="2023-02" db="EMBL/GenBank/DDBJ databases">
        <title>LHISI_Scaffold_Assembly.</title>
        <authorList>
            <person name="Stuart O.P."/>
            <person name="Cleave R."/>
            <person name="Magrath M.J.L."/>
            <person name="Mikheyev A.S."/>
        </authorList>
    </citation>
    <scope>NUCLEOTIDE SEQUENCE [LARGE SCALE GENOMIC DNA]</scope>
    <source>
        <strain evidence="5">Daus_M_001</strain>
        <tissue evidence="5">Leg muscle</tissue>
    </source>
</reference>
<comment type="caution">
    <text evidence="5">The sequence shown here is derived from an EMBL/GenBank/DDBJ whole genome shotgun (WGS) entry which is preliminary data.</text>
</comment>
<feature type="domain" description="FLYWCH-type" evidence="4">
    <location>
        <begin position="15"/>
        <end position="75"/>
    </location>
</feature>
<evidence type="ECO:0000313" key="6">
    <source>
        <dbReference type="Proteomes" id="UP001159363"/>
    </source>
</evidence>
<name>A0ABQ9G2A7_9NEOP</name>